<feature type="transmembrane region" description="Helical" evidence="5">
    <location>
        <begin position="126"/>
        <end position="148"/>
    </location>
</feature>
<dbReference type="OrthoDB" id="9805974at2"/>
<feature type="transmembrane region" description="Helical" evidence="5">
    <location>
        <begin position="205"/>
        <end position="227"/>
    </location>
</feature>
<evidence type="ECO:0000313" key="9">
    <source>
        <dbReference type="Proteomes" id="UP000249166"/>
    </source>
</evidence>
<evidence type="ECO:0000313" key="8">
    <source>
        <dbReference type="EMBL" id="RAM36286.1"/>
    </source>
</evidence>
<dbReference type="AlphaFoldDB" id="A0A328HCF5"/>
<dbReference type="Proteomes" id="UP000249166">
    <property type="component" value="Unassembled WGS sequence"/>
</dbReference>
<dbReference type="InterPro" id="IPR000515">
    <property type="entry name" value="MetI-like"/>
</dbReference>
<feature type="transmembrane region" description="Helical" evidence="5">
    <location>
        <begin position="279"/>
        <end position="297"/>
    </location>
</feature>
<protein>
    <submittedName>
        <fullName evidence="8">Sugar ABC transporter permease</fullName>
    </submittedName>
</protein>
<feature type="domain" description="ABC transmembrane type-1" evidence="7">
    <location>
        <begin position="122"/>
        <end position="325"/>
    </location>
</feature>
<dbReference type="EMBL" id="QLNP01000096">
    <property type="protein sequence ID" value="RAM36286.1"/>
    <property type="molecule type" value="Genomic_DNA"/>
</dbReference>
<evidence type="ECO:0000259" key="7">
    <source>
        <dbReference type="PROSITE" id="PS50928"/>
    </source>
</evidence>
<dbReference type="SUPFAM" id="SSF161098">
    <property type="entry name" value="MetI-like"/>
    <property type="match status" value="1"/>
</dbReference>
<keyword evidence="5" id="KW-0813">Transport</keyword>
<reference evidence="8 9" key="1">
    <citation type="submission" date="2018-04" db="EMBL/GenBank/DDBJ databases">
        <title>Bacteria isolated from cave deposits of Manipur.</title>
        <authorList>
            <person name="Sahoo D."/>
            <person name="Sarangthem I."/>
            <person name="Nandeibam J."/>
        </authorList>
    </citation>
    <scope>NUCLEOTIDE SEQUENCE [LARGE SCALE GENOMIC DNA]</scope>
    <source>
        <strain evidence="9">mrc11</strain>
    </source>
</reference>
<dbReference type="PANTHER" id="PTHR43759">
    <property type="entry name" value="TREHALOSE TRANSPORT SYSTEM PERMEASE PROTEIN SUGA"/>
    <property type="match status" value="1"/>
</dbReference>
<evidence type="ECO:0000256" key="1">
    <source>
        <dbReference type="ARBA" id="ARBA00004141"/>
    </source>
</evidence>
<dbReference type="InterPro" id="IPR035906">
    <property type="entry name" value="MetI-like_sf"/>
</dbReference>
<keyword evidence="3 5" id="KW-1133">Transmembrane helix</keyword>
<dbReference type="InterPro" id="IPR052730">
    <property type="entry name" value="Sugar_ABC_transporter"/>
</dbReference>
<dbReference type="Gene3D" id="1.10.3720.10">
    <property type="entry name" value="MetI-like"/>
    <property type="match status" value="1"/>
</dbReference>
<sequence>MATEVGPTPVKAPASGGAPIHHGPKGVGEDNKILSQGKWASWLLAPTIIALAVVIVYPIISAIVMSFQKDAGLDPATGLFTAGGPAGVQNYVNWLAQQCSAPAGGTVACPPGTLGAQFWSATATTFFFTVVTVTLETVLGFWMAMIMARTFKGRSMVRAAVLVPWAIPTAVTAKLWFFIFAFEGIANKLFNTSILWTGSEWPAKWAVVIADVWKTTPFMALLILAGLQMIPAEVYEAAKVDGATAWQRFRLITLPLVKPALMVAILFRTLDALRMFDLPYILTGGANNTTTLSILVINQIRQGFNAAAALSTITFIIIFLVAFIFVRFLGANVVEQSGATGKGKK</sequence>
<accession>A0A328HCF5</accession>
<feature type="transmembrane region" description="Helical" evidence="5">
    <location>
        <begin position="42"/>
        <end position="65"/>
    </location>
</feature>
<evidence type="ECO:0000256" key="2">
    <source>
        <dbReference type="ARBA" id="ARBA00022692"/>
    </source>
</evidence>
<organism evidence="8 9">
    <name type="scientific">Arthrobacter globiformis</name>
    <dbReference type="NCBI Taxonomy" id="1665"/>
    <lineage>
        <taxon>Bacteria</taxon>
        <taxon>Bacillati</taxon>
        <taxon>Actinomycetota</taxon>
        <taxon>Actinomycetes</taxon>
        <taxon>Micrococcales</taxon>
        <taxon>Micrococcaceae</taxon>
        <taxon>Arthrobacter</taxon>
    </lineage>
</organism>
<gene>
    <name evidence="8" type="ORF">DBZ45_16215</name>
</gene>
<keyword evidence="2 5" id="KW-0812">Transmembrane</keyword>
<proteinExistence type="inferred from homology"/>
<dbReference type="PROSITE" id="PS50928">
    <property type="entry name" value="ABC_TM1"/>
    <property type="match status" value="1"/>
</dbReference>
<evidence type="ECO:0000256" key="6">
    <source>
        <dbReference type="SAM" id="MobiDB-lite"/>
    </source>
</evidence>
<comment type="similarity">
    <text evidence="5">Belongs to the binding-protein-dependent transport system permease family.</text>
</comment>
<dbReference type="GO" id="GO:0055085">
    <property type="term" value="P:transmembrane transport"/>
    <property type="evidence" value="ECO:0007669"/>
    <property type="project" value="InterPro"/>
</dbReference>
<feature type="transmembrane region" description="Helical" evidence="5">
    <location>
        <begin position="160"/>
        <end position="185"/>
    </location>
</feature>
<keyword evidence="4 5" id="KW-0472">Membrane</keyword>
<feature type="region of interest" description="Disordered" evidence="6">
    <location>
        <begin position="1"/>
        <end position="26"/>
    </location>
</feature>
<evidence type="ECO:0000256" key="3">
    <source>
        <dbReference type="ARBA" id="ARBA00022989"/>
    </source>
</evidence>
<dbReference type="GO" id="GO:0005886">
    <property type="term" value="C:plasma membrane"/>
    <property type="evidence" value="ECO:0007669"/>
    <property type="project" value="UniProtKB-SubCell"/>
</dbReference>
<dbReference type="PANTHER" id="PTHR43759:SF1">
    <property type="entry name" value="GLUCOSE IMPORT SYSTEM PERMEASE PROTEIN GLCT"/>
    <property type="match status" value="1"/>
</dbReference>
<feature type="transmembrane region" description="Helical" evidence="5">
    <location>
        <begin position="248"/>
        <end position="267"/>
    </location>
</feature>
<dbReference type="RefSeq" id="WP_111904906.1">
    <property type="nucleotide sequence ID" value="NZ_QLNP01000096.1"/>
</dbReference>
<feature type="transmembrane region" description="Helical" evidence="5">
    <location>
        <begin position="304"/>
        <end position="326"/>
    </location>
</feature>
<evidence type="ECO:0000256" key="4">
    <source>
        <dbReference type="ARBA" id="ARBA00023136"/>
    </source>
</evidence>
<evidence type="ECO:0000256" key="5">
    <source>
        <dbReference type="RuleBase" id="RU363032"/>
    </source>
</evidence>
<dbReference type="Pfam" id="PF00528">
    <property type="entry name" value="BPD_transp_1"/>
    <property type="match status" value="1"/>
</dbReference>
<dbReference type="CDD" id="cd06261">
    <property type="entry name" value="TM_PBP2"/>
    <property type="match status" value="1"/>
</dbReference>
<comment type="subcellular location">
    <subcellularLocation>
        <location evidence="5">Cell membrane</location>
        <topology evidence="5">Multi-pass membrane protein</topology>
    </subcellularLocation>
    <subcellularLocation>
        <location evidence="1">Membrane</location>
        <topology evidence="1">Multi-pass membrane protein</topology>
    </subcellularLocation>
</comment>
<comment type="caution">
    <text evidence="8">The sequence shown here is derived from an EMBL/GenBank/DDBJ whole genome shotgun (WGS) entry which is preliminary data.</text>
</comment>
<name>A0A328HCF5_ARTGO</name>